<sequence length="251" mass="26022">MGGTAAVVAYHAVCFRRLWRSTVTMSFVVPVLFVVGFGFGVGALVPAVDGVPYRAYVVPGLLAAAAMQAAVGESSWPVLDAFRWNRSHHAQAATALAPGQLVAGRLVWIALRMLLGAGFFLLVAYAAGVPRAGTAPLALPVAVLLGLAVGAPVMAAAAAATGDAHLHALYRLGVLPMTLFAGVYFPVDRLPAAVQWLAYASPLWHAVDLCRAALLGVPASRSAAGQVGYLALWAAAGTAVAVRAYRRRLVE</sequence>
<organism evidence="8 9">
    <name type="scientific">Pilimelia anulata</name>
    <dbReference type="NCBI Taxonomy" id="53371"/>
    <lineage>
        <taxon>Bacteria</taxon>
        <taxon>Bacillati</taxon>
        <taxon>Actinomycetota</taxon>
        <taxon>Actinomycetes</taxon>
        <taxon>Micromonosporales</taxon>
        <taxon>Micromonosporaceae</taxon>
        <taxon>Pilimelia</taxon>
    </lineage>
</organism>
<evidence type="ECO:0000256" key="4">
    <source>
        <dbReference type="ARBA" id="ARBA00023136"/>
    </source>
</evidence>
<feature type="domain" description="ABC transmembrane type-2" evidence="7">
    <location>
        <begin position="21"/>
        <end position="248"/>
    </location>
</feature>
<keyword evidence="2 6" id="KW-0812">Transmembrane</keyword>
<evidence type="ECO:0000313" key="8">
    <source>
        <dbReference type="EMBL" id="GGJ75984.1"/>
    </source>
</evidence>
<keyword evidence="6" id="KW-1003">Cell membrane</keyword>
<reference evidence="8" key="1">
    <citation type="journal article" date="2014" name="Int. J. Syst. Evol. Microbiol.">
        <title>Complete genome sequence of Corynebacterium casei LMG S-19264T (=DSM 44701T), isolated from a smear-ripened cheese.</title>
        <authorList>
            <consortium name="US DOE Joint Genome Institute (JGI-PGF)"/>
            <person name="Walter F."/>
            <person name="Albersmeier A."/>
            <person name="Kalinowski J."/>
            <person name="Ruckert C."/>
        </authorList>
    </citation>
    <scope>NUCLEOTIDE SEQUENCE</scope>
    <source>
        <strain evidence="8">JCM 3090</strain>
    </source>
</reference>
<feature type="transmembrane region" description="Helical" evidence="6">
    <location>
        <begin position="25"/>
        <end position="45"/>
    </location>
</feature>
<proteinExistence type="inferred from homology"/>
<protein>
    <recommendedName>
        <fullName evidence="6">Transport permease protein</fullName>
    </recommendedName>
</protein>
<dbReference type="GO" id="GO:0046677">
    <property type="term" value="P:response to antibiotic"/>
    <property type="evidence" value="ECO:0007669"/>
    <property type="project" value="UniProtKB-KW"/>
</dbReference>
<feature type="transmembrane region" description="Helical" evidence="6">
    <location>
        <begin position="57"/>
        <end position="79"/>
    </location>
</feature>
<keyword evidence="9" id="KW-1185">Reference proteome</keyword>
<evidence type="ECO:0000256" key="6">
    <source>
        <dbReference type="RuleBase" id="RU361157"/>
    </source>
</evidence>
<dbReference type="Pfam" id="PF01061">
    <property type="entry name" value="ABC2_membrane"/>
    <property type="match status" value="1"/>
</dbReference>
<evidence type="ECO:0000256" key="1">
    <source>
        <dbReference type="ARBA" id="ARBA00004141"/>
    </source>
</evidence>
<feature type="transmembrane region" description="Helical" evidence="6">
    <location>
        <begin position="106"/>
        <end position="127"/>
    </location>
</feature>
<dbReference type="AlphaFoldDB" id="A0A8J3F840"/>
<dbReference type="PIRSF" id="PIRSF006648">
    <property type="entry name" value="DrrB"/>
    <property type="match status" value="1"/>
</dbReference>
<keyword evidence="3 6" id="KW-1133">Transmembrane helix</keyword>
<dbReference type="PANTHER" id="PTHR43229">
    <property type="entry name" value="NODULATION PROTEIN J"/>
    <property type="match status" value="1"/>
</dbReference>
<dbReference type="InterPro" id="IPR000412">
    <property type="entry name" value="ABC_2_transport"/>
</dbReference>
<dbReference type="PROSITE" id="PS51012">
    <property type="entry name" value="ABC_TM2"/>
    <property type="match status" value="1"/>
</dbReference>
<comment type="similarity">
    <text evidence="6">Belongs to the ABC-2 integral membrane protein family.</text>
</comment>
<keyword evidence="4 6" id="KW-0472">Membrane</keyword>
<evidence type="ECO:0000256" key="3">
    <source>
        <dbReference type="ARBA" id="ARBA00022989"/>
    </source>
</evidence>
<reference evidence="8" key="2">
    <citation type="submission" date="2020-09" db="EMBL/GenBank/DDBJ databases">
        <authorList>
            <person name="Sun Q."/>
            <person name="Ohkuma M."/>
        </authorList>
    </citation>
    <scope>NUCLEOTIDE SEQUENCE</scope>
    <source>
        <strain evidence="8">JCM 3090</strain>
    </source>
</reference>
<comment type="subcellular location">
    <subcellularLocation>
        <location evidence="6">Cell membrane</location>
        <topology evidence="6">Multi-pass membrane protein</topology>
    </subcellularLocation>
    <subcellularLocation>
        <location evidence="1">Membrane</location>
        <topology evidence="1">Multi-pass membrane protein</topology>
    </subcellularLocation>
</comment>
<accession>A0A8J3F840</accession>
<dbReference type="InterPro" id="IPR051784">
    <property type="entry name" value="Nod_factor_ABC_transporter"/>
</dbReference>
<dbReference type="PRINTS" id="PR00164">
    <property type="entry name" value="ABC2TRNSPORT"/>
</dbReference>
<evidence type="ECO:0000256" key="2">
    <source>
        <dbReference type="ARBA" id="ARBA00022692"/>
    </source>
</evidence>
<keyword evidence="6" id="KW-0813">Transport</keyword>
<feature type="transmembrane region" description="Helical" evidence="6">
    <location>
        <begin position="168"/>
        <end position="187"/>
    </location>
</feature>
<dbReference type="EMBL" id="BMQB01000001">
    <property type="protein sequence ID" value="GGJ75984.1"/>
    <property type="molecule type" value="Genomic_DNA"/>
</dbReference>
<dbReference type="RefSeq" id="WP_189168117.1">
    <property type="nucleotide sequence ID" value="NZ_BMQB01000001.1"/>
</dbReference>
<name>A0A8J3F840_9ACTN</name>
<evidence type="ECO:0000259" key="7">
    <source>
        <dbReference type="PROSITE" id="PS51012"/>
    </source>
</evidence>
<feature type="transmembrane region" description="Helical" evidence="6">
    <location>
        <begin position="227"/>
        <end position="245"/>
    </location>
</feature>
<dbReference type="GO" id="GO:0043190">
    <property type="term" value="C:ATP-binding cassette (ABC) transporter complex"/>
    <property type="evidence" value="ECO:0007669"/>
    <property type="project" value="InterPro"/>
</dbReference>
<dbReference type="InterPro" id="IPR013525">
    <property type="entry name" value="ABC2_TM"/>
</dbReference>
<evidence type="ECO:0000313" key="9">
    <source>
        <dbReference type="Proteomes" id="UP000649739"/>
    </source>
</evidence>
<dbReference type="GO" id="GO:0140359">
    <property type="term" value="F:ABC-type transporter activity"/>
    <property type="evidence" value="ECO:0007669"/>
    <property type="project" value="InterPro"/>
</dbReference>
<comment type="caution">
    <text evidence="8">The sequence shown here is derived from an EMBL/GenBank/DDBJ whole genome shotgun (WGS) entry which is preliminary data.</text>
</comment>
<dbReference type="PANTHER" id="PTHR43229:SF2">
    <property type="entry name" value="NODULATION PROTEIN J"/>
    <property type="match status" value="1"/>
</dbReference>
<feature type="transmembrane region" description="Helical" evidence="6">
    <location>
        <begin position="139"/>
        <end position="161"/>
    </location>
</feature>
<evidence type="ECO:0000256" key="5">
    <source>
        <dbReference type="ARBA" id="ARBA00023251"/>
    </source>
</evidence>
<keyword evidence="5" id="KW-0046">Antibiotic resistance</keyword>
<dbReference type="InterPro" id="IPR047817">
    <property type="entry name" value="ABC2_TM_bact-type"/>
</dbReference>
<gene>
    <name evidence="8" type="ORF">GCM10010123_02450</name>
</gene>
<dbReference type="Proteomes" id="UP000649739">
    <property type="component" value="Unassembled WGS sequence"/>
</dbReference>